<feature type="transmembrane region" description="Helical" evidence="1">
    <location>
        <begin position="21"/>
        <end position="39"/>
    </location>
</feature>
<reference evidence="2 3" key="1">
    <citation type="journal article" date="2015" name="Genome Announc.">
        <title>Complete Genome Sequence of the Type Strain Corynebacterium mustelae DSM 45274, Isolated from Various Tissues of a Male Ferret with Lethal Sepsis.</title>
        <authorList>
            <person name="Ruckert C."/>
            <person name="Eimer J."/>
            <person name="Winkler A."/>
            <person name="Tauch A."/>
        </authorList>
    </citation>
    <scope>NUCLEOTIDE SEQUENCE [LARGE SCALE GENOMIC DNA]</scope>
    <source>
        <strain evidence="2 3">DSM 45274</strain>
    </source>
</reference>
<proteinExistence type="predicted"/>
<dbReference type="PATRIC" id="fig|571915.4.peg.2675"/>
<organism evidence="2 3">
    <name type="scientific">Corynebacterium mustelae</name>
    <dbReference type="NCBI Taxonomy" id="571915"/>
    <lineage>
        <taxon>Bacteria</taxon>
        <taxon>Bacillati</taxon>
        <taxon>Actinomycetota</taxon>
        <taxon>Actinomycetes</taxon>
        <taxon>Mycobacteriales</taxon>
        <taxon>Corynebacteriaceae</taxon>
        <taxon>Corynebacterium</taxon>
    </lineage>
</organism>
<keyword evidence="3" id="KW-1185">Reference proteome</keyword>
<dbReference type="Proteomes" id="UP000035199">
    <property type="component" value="Chromosome"/>
</dbReference>
<dbReference type="AlphaFoldDB" id="A0A0G3H058"/>
<keyword evidence="1" id="KW-0472">Membrane</keyword>
<dbReference type="STRING" id="571915.CMUST_12470"/>
<evidence type="ECO:0000313" key="2">
    <source>
        <dbReference type="EMBL" id="AKK06799.1"/>
    </source>
</evidence>
<keyword evidence="1" id="KW-1133">Transmembrane helix</keyword>
<evidence type="ECO:0008006" key="4">
    <source>
        <dbReference type="Google" id="ProtNLM"/>
    </source>
</evidence>
<accession>A0A0G3H058</accession>
<evidence type="ECO:0000313" key="3">
    <source>
        <dbReference type="Proteomes" id="UP000035199"/>
    </source>
</evidence>
<evidence type="ECO:0000256" key="1">
    <source>
        <dbReference type="SAM" id="Phobius"/>
    </source>
</evidence>
<protein>
    <recommendedName>
        <fullName evidence="4">Glucitol operon activator</fullName>
    </recommendedName>
</protein>
<name>A0A0G3H058_9CORY</name>
<sequence length="132" mass="15619">MSTNEETPRPIKKLKVKAWHIFFLAILIACTLGLAWWQWTRFQSGSGTFQNLGYALQWPFFGLFFVYAYKKFMAYENEKRAFEAEQADESEQFTIHNAPSNLIDEEFLPQRKQLTIEEYNQQNQPRRGTSHS</sequence>
<gene>
    <name evidence="2" type="ORF">CMUST_12470</name>
</gene>
<dbReference type="KEGG" id="cmv:CMUST_12470"/>
<dbReference type="OrthoDB" id="5187941at2"/>
<dbReference type="RefSeq" id="WP_047262759.1">
    <property type="nucleotide sequence ID" value="NZ_CP011542.1"/>
</dbReference>
<dbReference type="EMBL" id="CP011542">
    <property type="protein sequence ID" value="AKK06799.1"/>
    <property type="molecule type" value="Genomic_DNA"/>
</dbReference>
<reference evidence="3" key="2">
    <citation type="submission" date="2015-05" db="EMBL/GenBank/DDBJ databases">
        <title>Complete genome sequence of Corynebacterium mustelae DSM 45274, isolated from various tissues of a male ferret with lethal sepsis.</title>
        <authorList>
            <person name="Ruckert C."/>
            <person name="Albersmeier A."/>
            <person name="Winkler A."/>
            <person name="Tauch A."/>
        </authorList>
    </citation>
    <scope>NUCLEOTIDE SEQUENCE [LARGE SCALE GENOMIC DNA]</scope>
    <source>
        <strain evidence="3">DSM 45274</strain>
    </source>
</reference>
<feature type="transmembrane region" description="Helical" evidence="1">
    <location>
        <begin position="51"/>
        <end position="69"/>
    </location>
</feature>
<keyword evidence="1" id="KW-0812">Transmembrane</keyword>